<organism evidence="1 2">
    <name type="scientific">Heyndrickxia vini</name>
    <dbReference type="NCBI Taxonomy" id="1476025"/>
    <lineage>
        <taxon>Bacteria</taxon>
        <taxon>Bacillati</taxon>
        <taxon>Bacillota</taxon>
        <taxon>Bacilli</taxon>
        <taxon>Bacillales</taxon>
        <taxon>Bacillaceae</taxon>
        <taxon>Heyndrickxia</taxon>
    </lineage>
</organism>
<keyword evidence="2" id="KW-1185">Reference proteome</keyword>
<gene>
    <name evidence="1" type="ORF">I5776_03165</name>
</gene>
<dbReference type="Pfam" id="PF08002">
    <property type="entry name" value="DUF1697"/>
    <property type="match status" value="1"/>
</dbReference>
<dbReference type="EMBL" id="CP065425">
    <property type="protein sequence ID" value="QQZ11390.1"/>
    <property type="molecule type" value="Genomic_DNA"/>
</dbReference>
<protein>
    <submittedName>
        <fullName evidence="1">DUF1697 domain-containing protein</fullName>
    </submittedName>
</protein>
<dbReference type="Gene3D" id="3.30.70.1280">
    <property type="entry name" value="SP0830-like domains"/>
    <property type="match status" value="1"/>
</dbReference>
<dbReference type="InterPro" id="IPR012545">
    <property type="entry name" value="DUF1697"/>
</dbReference>
<evidence type="ECO:0000313" key="2">
    <source>
        <dbReference type="Proteomes" id="UP000595691"/>
    </source>
</evidence>
<dbReference type="Proteomes" id="UP000595691">
    <property type="component" value="Chromosome"/>
</dbReference>
<sequence>MYIALLRGINVGGHNKIKMADLRKMFEKMNMPHVQTYIQSGNVLFESNETEEQLVEKVEHQILAEFGLTISVIIRTATEMEDIVLICPFSKNAIQEAEAEADTQWERLYVAMLLGAPQQENIDRIHMYKNDREDYQVAGRDIYFLFHDSVRNSKLATNLHKLEVPTTMRNLRTMNKLVSMAKAMETK</sequence>
<dbReference type="PANTHER" id="PTHR36439">
    <property type="entry name" value="BLL4334 PROTEIN"/>
    <property type="match status" value="1"/>
</dbReference>
<evidence type="ECO:0000313" key="1">
    <source>
        <dbReference type="EMBL" id="QQZ11390.1"/>
    </source>
</evidence>
<dbReference type="PANTHER" id="PTHR36439:SF1">
    <property type="entry name" value="DUF1697 DOMAIN-CONTAINING PROTEIN"/>
    <property type="match status" value="1"/>
</dbReference>
<reference evidence="1 2" key="1">
    <citation type="submission" date="2020-11" db="EMBL/GenBank/DDBJ databases">
        <title>Taxonomic evaluation of the Bacillus sporothermodurans group of bacteria based on whole genome sequences.</title>
        <authorList>
            <person name="Fiedler G."/>
            <person name="Herbstmann A.-D."/>
            <person name="Doll E."/>
            <person name="Wenning M."/>
            <person name="Brinks E."/>
            <person name="Kabisch J."/>
            <person name="Breitenwieser F."/>
            <person name="Lappann M."/>
            <person name="Boehnlein C."/>
            <person name="Franz C."/>
        </authorList>
    </citation>
    <scope>NUCLEOTIDE SEQUENCE [LARGE SCALE GENOMIC DNA]</scope>
    <source>
        <strain evidence="1 2">JCM 19841</strain>
    </source>
</reference>
<dbReference type="SUPFAM" id="SSF160379">
    <property type="entry name" value="SP0830-like"/>
    <property type="match status" value="1"/>
</dbReference>
<dbReference type="PIRSF" id="PIRSF008502">
    <property type="entry name" value="UCP008502"/>
    <property type="match status" value="1"/>
</dbReference>
<accession>A0ABX7E7T6</accession>
<name>A0ABX7E7T6_9BACI</name>
<proteinExistence type="predicted"/>